<evidence type="ECO:0008006" key="5">
    <source>
        <dbReference type="Google" id="ProtNLM"/>
    </source>
</evidence>
<dbReference type="Proteomes" id="UP000000420">
    <property type="component" value="Chromosome"/>
</dbReference>
<protein>
    <recommendedName>
        <fullName evidence="5">Secreted protein</fullName>
    </recommendedName>
</protein>
<keyword evidence="1" id="KW-0472">Membrane</keyword>
<evidence type="ECO:0000256" key="1">
    <source>
        <dbReference type="SAM" id="Phobius"/>
    </source>
</evidence>
<proteinExistence type="predicted"/>
<reference evidence="3 4" key="1">
    <citation type="journal article" date="2005" name="Genome Res.">
        <title>Comparative and functional genomic analyses of the pathogenicity of phytopathogen Xanthomonas campestris pv. campestris.</title>
        <authorList>
            <person name="Qian W."/>
            <person name="Jia Y."/>
            <person name="Ren S.X."/>
            <person name="He Y.Q."/>
            <person name="Feng J.X."/>
            <person name="Lu L.F."/>
            <person name="Sun Q."/>
            <person name="Ying G."/>
            <person name="Tang D.J."/>
            <person name="Tang H."/>
            <person name="Wu W."/>
            <person name="Hao P."/>
            <person name="Wang L."/>
            <person name="Jiang B.L."/>
            <person name="Zeng S."/>
            <person name="Gu W.Y."/>
            <person name="Lu G."/>
            <person name="Rong L."/>
            <person name="Tian Y."/>
            <person name="Yao Z."/>
            <person name="Fu G."/>
            <person name="Chen B."/>
            <person name="Fang R."/>
            <person name="Qiang B."/>
            <person name="Chen Z."/>
            <person name="Zhao G.P."/>
            <person name="Tang J.L."/>
            <person name="He C."/>
        </authorList>
    </citation>
    <scope>NUCLEOTIDE SEQUENCE [LARGE SCALE GENOMIC DNA]</scope>
    <source>
        <strain evidence="3 4">8004</strain>
    </source>
</reference>
<evidence type="ECO:0000313" key="4">
    <source>
        <dbReference type="Proteomes" id="UP000000420"/>
    </source>
</evidence>
<accession>A0A0H2X5N6</accession>
<organism evidence="3 4">
    <name type="scientific">Xanthomonas campestris pv. campestris (strain 8004)</name>
    <dbReference type="NCBI Taxonomy" id="314565"/>
    <lineage>
        <taxon>Bacteria</taxon>
        <taxon>Pseudomonadati</taxon>
        <taxon>Pseudomonadota</taxon>
        <taxon>Gammaproteobacteria</taxon>
        <taxon>Lysobacterales</taxon>
        <taxon>Lysobacteraceae</taxon>
        <taxon>Xanthomonas</taxon>
    </lineage>
</organism>
<evidence type="ECO:0000313" key="3">
    <source>
        <dbReference type="EMBL" id="AAY48357.1"/>
    </source>
</evidence>
<keyword evidence="2" id="KW-0732">Signal</keyword>
<keyword evidence="1" id="KW-1133">Transmembrane helix</keyword>
<dbReference type="Gene3D" id="1.20.120.1620">
    <property type="match status" value="1"/>
</dbReference>
<name>A0A0H2X5N6_XANC8</name>
<dbReference type="HOGENOM" id="CLU_1427490_0_0_6"/>
<feature type="chain" id="PRO_5002600833" description="Secreted protein" evidence="2">
    <location>
        <begin position="36"/>
        <end position="190"/>
    </location>
</feature>
<dbReference type="KEGG" id="xcb:XC_1288"/>
<dbReference type="EMBL" id="CP000050">
    <property type="protein sequence ID" value="AAY48357.1"/>
    <property type="molecule type" value="Genomic_DNA"/>
</dbReference>
<feature type="signal peptide" evidence="2">
    <location>
        <begin position="1"/>
        <end position="35"/>
    </location>
</feature>
<dbReference type="InterPro" id="IPR038314">
    <property type="entry name" value="T6SS_sf"/>
</dbReference>
<feature type="transmembrane region" description="Helical" evidence="1">
    <location>
        <begin position="65"/>
        <end position="84"/>
    </location>
</feature>
<gene>
    <name evidence="3" type="ordered locus">XC_1288</name>
</gene>
<evidence type="ECO:0000256" key="2">
    <source>
        <dbReference type="SAM" id="SignalP"/>
    </source>
</evidence>
<dbReference type="AlphaFoldDB" id="A0A0H2X5N6"/>
<sequence>MPRARRRGCRARAAPSRRANVVLCFGMACHVRATACTLHVCVPIMHTVGPAQPRTRMRHSSPFSAVATLVLVLGATAAPAMAAAKPANSEDVKAYALQLCLDANYQRAGKYAEDQLRDRSFLTTTYALDNARAGATARLHEFVAKQTADFHRAEVPMKDEQRLGPYNRIFAQCMAFYRSAPLSEFVQRLR</sequence>
<dbReference type="PROSITE" id="PS51257">
    <property type="entry name" value="PROKAR_LIPOPROTEIN"/>
    <property type="match status" value="1"/>
</dbReference>
<keyword evidence="1" id="KW-0812">Transmembrane</keyword>